<accession>A0A1M5GR27</accession>
<protein>
    <submittedName>
        <fullName evidence="3">Lysophospholipase L1</fullName>
    </submittedName>
</protein>
<dbReference type="PANTHER" id="PTHR30383:SF5">
    <property type="entry name" value="SGNH HYDROLASE-TYPE ESTERASE DOMAIN-CONTAINING PROTEIN"/>
    <property type="match status" value="1"/>
</dbReference>
<dbReference type="InterPro" id="IPR036514">
    <property type="entry name" value="SGNH_hydro_sf"/>
</dbReference>
<dbReference type="AlphaFoldDB" id="A0A1M5GR27"/>
<dbReference type="GO" id="GO:0004622">
    <property type="term" value="F:phosphatidylcholine lysophospholipase activity"/>
    <property type="evidence" value="ECO:0007669"/>
    <property type="project" value="TreeGrafter"/>
</dbReference>
<evidence type="ECO:0000259" key="2">
    <source>
        <dbReference type="Pfam" id="PF13472"/>
    </source>
</evidence>
<dbReference type="InterPro" id="IPR013830">
    <property type="entry name" value="SGNH_hydro"/>
</dbReference>
<feature type="chain" id="PRO_5013290947" evidence="1">
    <location>
        <begin position="23"/>
        <end position="221"/>
    </location>
</feature>
<dbReference type="OrthoDB" id="9796689at2"/>
<dbReference type="Gene3D" id="3.40.50.1110">
    <property type="entry name" value="SGNH hydrolase"/>
    <property type="match status" value="1"/>
</dbReference>
<keyword evidence="1" id="KW-0732">Signal</keyword>
<dbReference type="SUPFAM" id="SSF52266">
    <property type="entry name" value="SGNH hydrolase"/>
    <property type="match status" value="1"/>
</dbReference>
<dbReference type="RefSeq" id="WP_073403954.1">
    <property type="nucleotide sequence ID" value="NZ_FQTV01000022.1"/>
</dbReference>
<reference evidence="3 4" key="1">
    <citation type="submission" date="2016-11" db="EMBL/GenBank/DDBJ databases">
        <authorList>
            <person name="Jaros S."/>
            <person name="Januszkiewicz K."/>
            <person name="Wedrychowicz H."/>
        </authorList>
    </citation>
    <scope>NUCLEOTIDE SEQUENCE [LARGE SCALE GENOMIC DNA]</scope>
    <source>
        <strain evidence="3 4">DSM 26991</strain>
    </source>
</reference>
<sequence length="221" mass="24998">MKRISYLSLIGVLLFCCNLTFAQQKVIKVACIGNSITYGSGIKDRNKDGYPAVLGRLLGSNYEVHNFGIGGRTLLMKGDRPYMKEQIFQDALSFQPDIVTIKLGTNDTKPQNWKYKEDFKKDLVTLINAFKQLPSNPKIYLCFPVPAYGVKWGINDSTITREVIPYIKSVAKKMKLKTIDLHTPMSGLPMYFPDQIHPNEAGANRIAEEIYRVISSQNQKN</sequence>
<dbReference type="InterPro" id="IPR051532">
    <property type="entry name" value="Ester_Hydrolysis_Enzymes"/>
</dbReference>
<dbReference type="Proteomes" id="UP000184509">
    <property type="component" value="Unassembled WGS sequence"/>
</dbReference>
<proteinExistence type="predicted"/>
<dbReference type="STRING" id="1297750.SAMN05444405_1224"/>
<dbReference type="PANTHER" id="PTHR30383">
    <property type="entry name" value="THIOESTERASE 1/PROTEASE 1/LYSOPHOSPHOLIPASE L1"/>
    <property type="match status" value="1"/>
</dbReference>
<dbReference type="Pfam" id="PF13472">
    <property type="entry name" value="Lipase_GDSL_2"/>
    <property type="match status" value="1"/>
</dbReference>
<feature type="domain" description="SGNH hydrolase-type esterase" evidence="2">
    <location>
        <begin position="31"/>
        <end position="203"/>
    </location>
</feature>
<gene>
    <name evidence="3" type="ORF">SAMN05444405_1224</name>
</gene>
<evidence type="ECO:0000313" key="4">
    <source>
        <dbReference type="Proteomes" id="UP000184509"/>
    </source>
</evidence>
<evidence type="ECO:0000256" key="1">
    <source>
        <dbReference type="SAM" id="SignalP"/>
    </source>
</evidence>
<feature type="signal peptide" evidence="1">
    <location>
        <begin position="1"/>
        <end position="22"/>
    </location>
</feature>
<keyword evidence="4" id="KW-1185">Reference proteome</keyword>
<dbReference type="EMBL" id="FQTV01000022">
    <property type="protein sequence ID" value="SHG06250.1"/>
    <property type="molecule type" value="Genomic_DNA"/>
</dbReference>
<evidence type="ECO:0000313" key="3">
    <source>
        <dbReference type="EMBL" id="SHG06250.1"/>
    </source>
</evidence>
<name>A0A1M5GR27_9BACE</name>
<organism evidence="3 4">
    <name type="scientific">Bacteroides luti</name>
    <dbReference type="NCBI Taxonomy" id="1297750"/>
    <lineage>
        <taxon>Bacteria</taxon>
        <taxon>Pseudomonadati</taxon>
        <taxon>Bacteroidota</taxon>
        <taxon>Bacteroidia</taxon>
        <taxon>Bacteroidales</taxon>
        <taxon>Bacteroidaceae</taxon>
        <taxon>Bacteroides</taxon>
    </lineage>
</organism>